<dbReference type="EMBL" id="CP060244">
    <property type="protein sequence ID" value="QNT77506.1"/>
    <property type="molecule type" value="Genomic_DNA"/>
</dbReference>
<comment type="catalytic activity">
    <reaction evidence="8">
        <text>Fe-coproporphyrin III + 2 H(+) = coproporphyrin III + Fe(2+)</text>
        <dbReference type="Rhea" id="RHEA:49572"/>
        <dbReference type="ChEBI" id="CHEBI:15378"/>
        <dbReference type="ChEBI" id="CHEBI:29033"/>
        <dbReference type="ChEBI" id="CHEBI:68438"/>
        <dbReference type="ChEBI" id="CHEBI:131725"/>
        <dbReference type="EC" id="4.99.1.9"/>
    </reaction>
    <physiologicalReaction direction="right-to-left" evidence="8">
        <dbReference type="Rhea" id="RHEA:49574"/>
    </physiologicalReaction>
</comment>
<evidence type="ECO:0000256" key="10">
    <source>
        <dbReference type="RuleBase" id="RU000607"/>
    </source>
</evidence>
<dbReference type="GO" id="GO:0005737">
    <property type="term" value="C:cytoplasm"/>
    <property type="evidence" value="ECO:0007669"/>
    <property type="project" value="UniProtKB-SubCell"/>
</dbReference>
<accession>A0A7H1NNZ6</accession>
<evidence type="ECO:0000256" key="6">
    <source>
        <dbReference type="ARBA" id="ARBA00023239"/>
    </source>
</evidence>
<protein>
    <recommendedName>
        <fullName evidence="9 10">Ferrochelatase</fullName>
        <ecNumber evidence="9 10">4.98.1.1</ecNumber>
    </recommendedName>
    <alternativeName>
        <fullName evidence="9">Heme synthase</fullName>
    </alternativeName>
    <alternativeName>
        <fullName evidence="9">Protoheme ferro-lyase</fullName>
    </alternativeName>
</protein>
<dbReference type="PANTHER" id="PTHR11108:SF1">
    <property type="entry name" value="FERROCHELATASE, MITOCHONDRIAL"/>
    <property type="match status" value="1"/>
</dbReference>
<organism evidence="11 12">
    <name type="scientific">Entomobacter blattae</name>
    <dbReference type="NCBI Taxonomy" id="2762277"/>
    <lineage>
        <taxon>Bacteria</taxon>
        <taxon>Pseudomonadati</taxon>
        <taxon>Pseudomonadota</taxon>
        <taxon>Alphaproteobacteria</taxon>
        <taxon>Acetobacterales</taxon>
        <taxon>Acetobacteraceae</taxon>
        <taxon>Entomobacter</taxon>
    </lineage>
</organism>
<proteinExistence type="inferred from homology"/>
<dbReference type="KEGG" id="ebla:JGUZn3_02480"/>
<comment type="function">
    <text evidence="9 10">Catalyzes the ferrous insertion into protoporphyrin IX.</text>
</comment>
<name>A0A7H1NNZ6_9PROT</name>
<evidence type="ECO:0000256" key="7">
    <source>
        <dbReference type="ARBA" id="ARBA00023244"/>
    </source>
</evidence>
<dbReference type="GO" id="GO:0006783">
    <property type="term" value="P:heme biosynthetic process"/>
    <property type="evidence" value="ECO:0007669"/>
    <property type="project" value="UniProtKB-UniRule"/>
</dbReference>
<dbReference type="GO" id="GO:0046872">
    <property type="term" value="F:metal ion binding"/>
    <property type="evidence" value="ECO:0007669"/>
    <property type="project" value="UniProtKB-KW"/>
</dbReference>
<feature type="binding site" evidence="9">
    <location>
        <position position="295"/>
    </location>
    <ligand>
        <name>Fe(2+)</name>
        <dbReference type="ChEBI" id="CHEBI:29033"/>
    </ligand>
</feature>
<keyword evidence="12" id="KW-1185">Reference proteome</keyword>
<sequence length="346" mass="39410">MVKFIGVAQSQEKQSVRQSKIGVLLINLGTPEAPTYWSVRQYLSEFLSDPRVIESSPLIWQPLLQGVILSLRSQKTAKAYKRIWNTPTNESPLRLYSRLQAESLSELFEQDDIEIEWAMRYGMPTVKNAIQALLEKRVERLLLFPLYPQYSATTTATALDQCFRALMQFRRQPAIRSVPSFSKEELYIQALAALIRRHYENLPHRPEKLIISFHGLPKSYIDAGDYYDAECQATGEALRSELGMDDTEAPLTYQSRFGPAQWLEPSTQAVVKEFAQQGVKRIAIMAPGFVADCIETLDELGTELRESFYAHGGEQFSLIPCLNDSYEGIELFASLIRKELKGWLNS</sequence>
<gene>
    <name evidence="9 11" type="primary">hemH</name>
    <name evidence="11" type="ORF">JGUZn3_02480</name>
</gene>
<dbReference type="Gene3D" id="3.40.50.1400">
    <property type="match status" value="2"/>
</dbReference>
<keyword evidence="4 9" id="KW-0408">Iron</keyword>
<dbReference type="InterPro" id="IPR001015">
    <property type="entry name" value="Ferrochelatase"/>
</dbReference>
<evidence type="ECO:0000256" key="5">
    <source>
        <dbReference type="ARBA" id="ARBA00023133"/>
    </source>
</evidence>
<keyword evidence="5 9" id="KW-0350">Heme biosynthesis</keyword>
<keyword evidence="3 9" id="KW-0479">Metal-binding</keyword>
<dbReference type="RefSeq" id="WP_238996850.1">
    <property type="nucleotide sequence ID" value="NZ_CP060244.1"/>
</dbReference>
<dbReference type="InterPro" id="IPR033644">
    <property type="entry name" value="Ferrochelatase_C"/>
</dbReference>
<keyword evidence="6 9" id="KW-0456">Lyase</keyword>
<evidence type="ECO:0000256" key="3">
    <source>
        <dbReference type="ARBA" id="ARBA00022723"/>
    </source>
</evidence>
<evidence type="ECO:0000256" key="1">
    <source>
        <dbReference type="ARBA" id="ARBA00007718"/>
    </source>
</evidence>
<dbReference type="InterPro" id="IPR033659">
    <property type="entry name" value="Ferrochelatase_N"/>
</dbReference>
<dbReference type="NCBIfam" id="TIGR00109">
    <property type="entry name" value="hemH"/>
    <property type="match status" value="1"/>
</dbReference>
<reference evidence="11 12" key="1">
    <citation type="submission" date="2020-08" db="EMBL/GenBank/DDBJ databases">
        <title>Complete genome sequence of Entomobacter blattae G55GP.</title>
        <authorList>
            <person name="Poehlein A."/>
            <person name="Guzman J."/>
            <person name="Daniel R."/>
            <person name="Vilcinskas A."/>
        </authorList>
    </citation>
    <scope>NUCLEOTIDE SEQUENCE [LARGE SCALE GENOMIC DNA]</scope>
    <source>
        <strain evidence="11 12">G55GP</strain>
    </source>
</reference>
<evidence type="ECO:0000256" key="9">
    <source>
        <dbReference type="HAMAP-Rule" id="MF_00323"/>
    </source>
</evidence>
<dbReference type="HAMAP" id="MF_00323">
    <property type="entry name" value="Ferrochelatase"/>
    <property type="match status" value="1"/>
</dbReference>
<feature type="binding site" evidence="9">
    <location>
        <position position="214"/>
    </location>
    <ligand>
        <name>Fe(2+)</name>
        <dbReference type="ChEBI" id="CHEBI:29033"/>
    </ligand>
</feature>
<comment type="catalytic activity">
    <reaction evidence="9 10">
        <text>heme b + 2 H(+) = protoporphyrin IX + Fe(2+)</text>
        <dbReference type="Rhea" id="RHEA:22584"/>
        <dbReference type="ChEBI" id="CHEBI:15378"/>
        <dbReference type="ChEBI" id="CHEBI:29033"/>
        <dbReference type="ChEBI" id="CHEBI:57306"/>
        <dbReference type="ChEBI" id="CHEBI:60344"/>
        <dbReference type="EC" id="4.98.1.1"/>
    </reaction>
</comment>
<dbReference type="Proteomes" id="UP000516349">
    <property type="component" value="Chromosome"/>
</dbReference>
<dbReference type="EC" id="4.98.1.1" evidence="9 10"/>
<dbReference type="UniPathway" id="UPA00252">
    <property type="reaction ID" value="UER00325"/>
</dbReference>
<keyword evidence="2 9" id="KW-0963">Cytoplasm</keyword>
<evidence type="ECO:0000256" key="2">
    <source>
        <dbReference type="ARBA" id="ARBA00022490"/>
    </source>
</evidence>
<dbReference type="CDD" id="cd03411">
    <property type="entry name" value="Ferrochelatase_N"/>
    <property type="match status" value="1"/>
</dbReference>
<dbReference type="InterPro" id="IPR019772">
    <property type="entry name" value="Ferrochelatase_AS"/>
</dbReference>
<dbReference type="GO" id="GO:0004325">
    <property type="term" value="F:ferrochelatase activity"/>
    <property type="evidence" value="ECO:0007669"/>
    <property type="project" value="UniProtKB-UniRule"/>
</dbReference>
<dbReference type="Pfam" id="PF00762">
    <property type="entry name" value="Ferrochelatase"/>
    <property type="match status" value="1"/>
</dbReference>
<dbReference type="PANTHER" id="PTHR11108">
    <property type="entry name" value="FERROCHELATASE"/>
    <property type="match status" value="1"/>
</dbReference>
<comment type="pathway">
    <text evidence="9 10">Porphyrin-containing compound metabolism; protoheme biosynthesis; protoheme from protoporphyrin-IX: step 1/1.</text>
</comment>
<comment type="subcellular location">
    <subcellularLocation>
        <location evidence="9 10">Cytoplasm</location>
    </subcellularLocation>
</comment>
<evidence type="ECO:0000313" key="11">
    <source>
        <dbReference type="EMBL" id="QNT77506.1"/>
    </source>
</evidence>
<dbReference type="FunFam" id="3.40.50.1400:FF:000002">
    <property type="entry name" value="Ferrochelatase"/>
    <property type="match status" value="1"/>
</dbReference>
<comment type="similarity">
    <text evidence="1 9 10">Belongs to the ferrochelatase family.</text>
</comment>
<dbReference type="PROSITE" id="PS00534">
    <property type="entry name" value="FERROCHELATASE"/>
    <property type="match status" value="1"/>
</dbReference>
<evidence type="ECO:0000256" key="4">
    <source>
        <dbReference type="ARBA" id="ARBA00023004"/>
    </source>
</evidence>
<dbReference type="CDD" id="cd00419">
    <property type="entry name" value="Ferrochelatase_C"/>
    <property type="match status" value="1"/>
</dbReference>
<dbReference type="SUPFAM" id="SSF53800">
    <property type="entry name" value="Chelatase"/>
    <property type="match status" value="1"/>
</dbReference>
<dbReference type="AlphaFoldDB" id="A0A7H1NNZ6"/>
<evidence type="ECO:0000256" key="8">
    <source>
        <dbReference type="ARBA" id="ARBA00024536"/>
    </source>
</evidence>
<keyword evidence="7 9" id="KW-0627">Porphyrin biosynthesis</keyword>
<evidence type="ECO:0000313" key="12">
    <source>
        <dbReference type="Proteomes" id="UP000516349"/>
    </source>
</evidence>